<dbReference type="InterPro" id="IPR036162">
    <property type="entry name" value="Resolvase-like_N_sf"/>
</dbReference>
<dbReference type="InterPro" id="IPR050639">
    <property type="entry name" value="SSR_resolvase"/>
</dbReference>
<dbReference type="InterPro" id="IPR011109">
    <property type="entry name" value="DNA_bind_recombinase_dom"/>
</dbReference>
<dbReference type="Proteomes" id="UP000308530">
    <property type="component" value="Chromosome"/>
</dbReference>
<accession>A0ABX6QRS2</accession>
<dbReference type="Gene3D" id="3.90.1750.20">
    <property type="entry name" value="Putative Large Serine Recombinase, Chain B, Domain 2"/>
    <property type="match status" value="1"/>
</dbReference>
<gene>
    <name evidence="4" type="ORF">FE840_000695</name>
</gene>
<dbReference type="PROSITE" id="PS51737">
    <property type="entry name" value="RECOMBINASE_DNA_BIND"/>
    <property type="match status" value="1"/>
</dbReference>
<dbReference type="InterPro" id="IPR038109">
    <property type="entry name" value="DNA_bind_recomb_sf"/>
</dbReference>
<dbReference type="InterPro" id="IPR025827">
    <property type="entry name" value="Zn_ribbon_recom_dom"/>
</dbReference>
<dbReference type="SMART" id="SM00857">
    <property type="entry name" value="Resolvase"/>
    <property type="match status" value="1"/>
</dbReference>
<dbReference type="SUPFAM" id="SSF53041">
    <property type="entry name" value="Resolvase-like"/>
    <property type="match status" value="1"/>
</dbReference>
<dbReference type="Pfam" id="PF00239">
    <property type="entry name" value="Resolvase"/>
    <property type="match status" value="1"/>
</dbReference>
<sequence length="618" mass="70565">MSKNVIIYARYSTDRQHDVSIETQIELCKSFICDRGWHLIATFSDEAISGTTYQRRPGIQQVLDRVKKRDANVILCVTVDRISRDPEHGNGFLKRLRYSDCELWTVHGGTKVTDIEMGLRVTLSHELIDQIRYRTREGMKTAVRKGKSTTCLAYGYKIKLEYDAKGERIPGLREIDEEQAKIVKLIFQRYADGVSPRDIAVELNQQGITGPRGSTWRDTAIRGHVDRGTGILNNELYLGRAVWNRREYRKNPDTERRVARHNEQAEWVVDERPDLRIISDELWARVKRRQSQVLEEFQRTTTNHLNRSHRASYLLSGILECAECGGPYAIMAKDRYGCTNHKKKVPVAELDGACCSNQKTILRKELEDRVITCVPVAFLHFDAFEKIADRVLKKQMARHKAGVSTTAEFEAKLAQIKKDQQAIIAQISQRAAEGRRPLSALDDMLDKLEEQKEELENVLSRANDDLTKMSDEDRLRQLRKEINPETVETIINTAIYLARDHADTATKQPFIDIIRQLVQKVVIASTPGRQPPALEVHGRIASILAAMEAAQMMETRFRSMVEQDVLARELSGEVDTEDKKQKLLAGYAEELSRKQLEWQQIQVSVVAGAGFEPAAFRL</sequence>
<evidence type="ECO:0000259" key="2">
    <source>
        <dbReference type="PROSITE" id="PS51736"/>
    </source>
</evidence>
<dbReference type="Gene3D" id="3.40.50.1390">
    <property type="entry name" value="Resolvase, N-terminal catalytic domain"/>
    <property type="match status" value="1"/>
</dbReference>
<dbReference type="Pfam" id="PF13408">
    <property type="entry name" value="Zn_ribbon_recom"/>
    <property type="match status" value="1"/>
</dbReference>
<evidence type="ECO:0000259" key="3">
    <source>
        <dbReference type="PROSITE" id="PS51737"/>
    </source>
</evidence>
<name>A0ABX6QRS2_9HYPH</name>
<keyword evidence="1" id="KW-0175">Coiled coil</keyword>
<feature type="coiled-coil region" evidence="1">
    <location>
        <begin position="438"/>
        <end position="472"/>
    </location>
</feature>
<dbReference type="PANTHER" id="PTHR30461:SF23">
    <property type="entry name" value="DNA RECOMBINASE-RELATED"/>
    <property type="match status" value="1"/>
</dbReference>
<dbReference type="EMBL" id="CP058350">
    <property type="protein sequence ID" value="QLF71204.1"/>
    <property type="molecule type" value="Genomic_DNA"/>
</dbReference>
<dbReference type="PROSITE" id="PS51736">
    <property type="entry name" value="RECOMBINASES_3"/>
    <property type="match status" value="1"/>
</dbReference>
<evidence type="ECO:0000313" key="5">
    <source>
        <dbReference type="Proteomes" id="UP000308530"/>
    </source>
</evidence>
<evidence type="ECO:0000256" key="1">
    <source>
        <dbReference type="SAM" id="Coils"/>
    </source>
</evidence>
<reference evidence="4 5" key="1">
    <citation type="submission" date="2020-06" db="EMBL/GenBank/DDBJ databases">
        <title>Genome sequence of Rhizobium sp strain ADMK78.</title>
        <authorList>
            <person name="Rahi P."/>
        </authorList>
    </citation>
    <scope>NUCLEOTIDE SEQUENCE [LARGE SCALE GENOMIC DNA]</scope>
    <source>
        <strain evidence="4 5">ADMK78</strain>
    </source>
</reference>
<feature type="domain" description="Recombinase" evidence="3">
    <location>
        <begin position="153"/>
        <end position="300"/>
    </location>
</feature>
<keyword evidence="5" id="KW-1185">Reference proteome</keyword>
<organism evidence="4 5">
    <name type="scientific">Peteryoungia desertarenae</name>
    <dbReference type="NCBI Taxonomy" id="1813451"/>
    <lineage>
        <taxon>Bacteria</taxon>
        <taxon>Pseudomonadati</taxon>
        <taxon>Pseudomonadota</taxon>
        <taxon>Alphaproteobacteria</taxon>
        <taxon>Hyphomicrobiales</taxon>
        <taxon>Rhizobiaceae</taxon>
        <taxon>Peteryoungia</taxon>
    </lineage>
</organism>
<dbReference type="PANTHER" id="PTHR30461">
    <property type="entry name" value="DNA-INVERTASE FROM LAMBDOID PROPHAGE"/>
    <property type="match status" value="1"/>
</dbReference>
<feature type="domain" description="Resolvase/invertase-type recombinase catalytic" evidence="2">
    <location>
        <begin position="4"/>
        <end position="146"/>
    </location>
</feature>
<dbReference type="Pfam" id="PF07508">
    <property type="entry name" value="Recombinase"/>
    <property type="match status" value="1"/>
</dbReference>
<proteinExistence type="predicted"/>
<protein>
    <submittedName>
        <fullName evidence="4">Recombinase family protein</fullName>
    </submittedName>
</protein>
<dbReference type="CDD" id="cd00338">
    <property type="entry name" value="Ser_Recombinase"/>
    <property type="match status" value="1"/>
</dbReference>
<evidence type="ECO:0000313" key="4">
    <source>
        <dbReference type="EMBL" id="QLF71204.1"/>
    </source>
</evidence>
<dbReference type="InterPro" id="IPR006119">
    <property type="entry name" value="Resolv_N"/>
</dbReference>